<dbReference type="OrthoDB" id="663655at2"/>
<dbReference type="Proteomes" id="UP000434850">
    <property type="component" value="Unassembled WGS sequence"/>
</dbReference>
<evidence type="ECO:0000313" key="3">
    <source>
        <dbReference type="Proteomes" id="UP000434850"/>
    </source>
</evidence>
<keyword evidence="1" id="KW-0812">Transmembrane</keyword>
<feature type="transmembrane region" description="Helical" evidence="1">
    <location>
        <begin position="110"/>
        <end position="132"/>
    </location>
</feature>
<evidence type="ECO:0000313" key="2">
    <source>
        <dbReference type="EMBL" id="MVN90730.1"/>
    </source>
</evidence>
<sequence>MSKHENIKKEVEQLQQAAGNNAAIDAKLDELLALLAQSDIDSEKAKQVKQRVNDALPATINFRDNIDAFKHIRVNTANDRANMLDEFSVMLASHEVDSTMSKKYLRGERIAKTVLFLIGLVLITLGFAMIIMPAPPYFEMFTIFYFNPDDGVTLMDVISLLIILSGVYLLVKSIYKKLSTDK</sequence>
<accession>A0A6I4I6G3</accession>
<protein>
    <submittedName>
        <fullName evidence="2">Uncharacterized protein</fullName>
    </submittedName>
</protein>
<name>A0A6I4I6G3_9SPHI</name>
<comment type="caution">
    <text evidence="2">The sequence shown here is derived from an EMBL/GenBank/DDBJ whole genome shotgun (WGS) entry which is preliminary data.</text>
</comment>
<evidence type="ECO:0000256" key="1">
    <source>
        <dbReference type="SAM" id="Phobius"/>
    </source>
</evidence>
<keyword evidence="1" id="KW-0472">Membrane</keyword>
<feature type="transmembrane region" description="Helical" evidence="1">
    <location>
        <begin position="152"/>
        <end position="171"/>
    </location>
</feature>
<proteinExistence type="predicted"/>
<organism evidence="2 3">
    <name type="scientific">Mucilaginibacter aquatilis</name>
    <dbReference type="NCBI Taxonomy" id="1517760"/>
    <lineage>
        <taxon>Bacteria</taxon>
        <taxon>Pseudomonadati</taxon>
        <taxon>Bacteroidota</taxon>
        <taxon>Sphingobacteriia</taxon>
        <taxon>Sphingobacteriales</taxon>
        <taxon>Sphingobacteriaceae</taxon>
        <taxon>Mucilaginibacter</taxon>
    </lineage>
</organism>
<dbReference type="EMBL" id="WQLA01000002">
    <property type="protein sequence ID" value="MVN90730.1"/>
    <property type="molecule type" value="Genomic_DNA"/>
</dbReference>
<keyword evidence="3" id="KW-1185">Reference proteome</keyword>
<reference evidence="2 3" key="1">
    <citation type="submission" date="2019-12" db="EMBL/GenBank/DDBJ databases">
        <title>Mucilaginibacter sp. HME9299 genome sequencing and assembly.</title>
        <authorList>
            <person name="Kang H."/>
            <person name="Kim H."/>
            <person name="Joh K."/>
        </authorList>
    </citation>
    <scope>NUCLEOTIDE SEQUENCE [LARGE SCALE GENOMIC DNA]</scope>
    <source>
        <strain evidence="2 3">HME9299</strain>
    </source>
</reference>
<gene>
    <name evidence="2" type="ORF">GO816_06300</name>
</gene>
<dbReference type="AlphaFoldDB" id="A0A6I4I6G3"/>
<dbReference type="RefSeq" id="WP_157540502.1">
    <property type="nucleotide sequence ID" value="NZ_WQLA01000002.1"/>
</dbReference>
<keyword evidence="1" id="KW-1133">Transmembrane helix</keyword>